<feature type="domain" description="Aminotransferase class V" evidence="2">
    <location>
        <begin position="131"/>
        <end position="406"/>
    </location>
</feature>
<dbReference type="Pfam" id="PF00266">
    <property type="entry name" value="Aminotran_5"/>
    <property type="match status" value="1"/>
</dbReference>
<feature type="compositionally biased region" description="Polar residues" evidence="1">
    <location>
        <begin position="1"/>
        <end position="10"/>
    </location>
</feature>
<feature type="region of interest" description="Disordered" evidence="1">
    <location>
        <begin position="54"/>
        <end position="78"/>
    </location>
</feature>
<dbReference type="Gene3D" id="3.40.640.10">
    <property type="entry name" value="Type I PLP-dependent aspartate aminotransferase-like (Major domain)"/>
    <property type="match status" value="1"/>
</dbReference>
<dbReference type="GO" id="GO:0043545">
    <property type="term" value="P:molybdopterin cofactor metabolic process"/>
    <property type="evidence" value="ECO:0007669"/>
    <property type="project" value="TreeGrafter"/>
</dbReference>
<name>A0A9P3LKC2_9APHY</name>
<dbReference type="PANTHER" id="PTHR14237:SF80">
    <property type="entry name" value="MOLYBDENUM COFACTOR SULFURASE"/>
    <property type="match status" value="1"/>
</dbReference>
<dbReference type="Proteomes" id="UP000703269">
    <property type="component" value="Unassembled WGS sequence"/>
</dbReference>
<keyword evidence="3" id="KW-0808">Transferase</keyword>
<reference evidence="3 4" key="1">
    <citation type="submission" date="2021-08" db="EMBL/GenBank/DDBJ databases">
        <title>Draft Genome Sequence of Phanerochaete sordida strain YK-624.</title>
        <authorList>
            <person name="Mori T."/>
            <person name="Dohra H."/>
            <person name="Suzuki T."/>
            <person name="Kawagishi H."/>
            <person name="Hirai H."/>
        </authorList>
    </citation>
    <scope>NUCLEOTIDE SEQUENCE [LARGE SCALE GENOMIC DNA]</scope>
    <source>
        <strain evidence="3 4">YK-624</strain>
    </source>
</reference>
<organism evidence="3 4">
    <name type="scientific">Phanerochaete sordida</name>
    <dbReference type="NCBI Taxonomy" id="48140"/>
    <lineage>
        <taxon>Eukaryota</taxon>
        <taxon>Fungi</taxon>
        <taxon>Dikarya</taxon>
        <taxon>Basidiomycota</taxon>
        <taxon>Agaricomycotina</taxon>
        <taxon>Agaricomycetes</taxon>
        <taxon>Polyporales</taxon>
        <taxon>Phanerochaetaceae</taxon>
        <taxon>Phanerochaete</taxon>
    </lineage>
</organism>
<feature type="compositionally biased region" description="Polar residues" evidence="1">
    <location>
        <begin position="63"/>
        <end position="72"/>
    </location>
</feature>
<dbReference type="AlphaFoldDB" id="A0A9P3LKC2"/>
<dbReference type="InterPro" id="IPR000192">
    <property type="entry name" value="Aminotrans_V_dom"/>
</dbReference>
<dbReference type="InterPro" id="IPR015422">
    <property type="entry name" value="PyrdxlP-dep_Trfase_small"/>
</dbReference>
<accession>A0A9P3LKC2</accession>
<dbReference type="InterPro" id="IPR015421">
    <property type="entry name" value="PyrdxlP-dep_Trfase_major"/>
</dbReference>
<gene>
    <name evidence="3" type="ORF">PsYK624_137750</name>
</gene>
<dbReference type="SUPFAM" id="SSF53383">
    <property type="entry name" value="PLP-dependent transferases"/>
    <property type="match status" value="1"/>
</dbReference>
<feature type="region of interest" description="Disordered" evidence="1">
    <location>
        <begin position="1"/>
        <end position="32"/>
    </location>
</feature>
<dbReference type="Gene3D" id="3.90.1150.10">
    <property type="entry name" value="Aspartate Aminotransferase, domain 1"/>
    <property type="match status" value="1"/>
</dbReference>
<evidence type="ECO:0000313" key="4">
    <source>
        <dbReference type="Proteomes" id="UP000703269"/>
    </source>
</evidence>
<evidence type="ECO:0000259" key="2">
    <source>
        <dbReference type="Pfam" id="PF00266"/>
    </source>
</evidence>
<dbReference type="OrthoDB" id="10264306at2759"/>
<protein>
    <submittedName>
        <fullName evidence="3">PLP-dependent transferase</fullName>
    </submittedName>
</protein>
<evidence type="ECO:0000313" key="3">
    <source>
        <dbReference type="EMBL" id="GJE97554.1"/>
    </source>
</evidence>
<dbReference type="InterPro" id="IPR015424">
    <property type="entry name" value="PyrdxlP-dep_Trfase"/>
</dbReference>
<proteinExistence type="predicted"/>
<dbReference type="GO" id="GO:0008265">
    <property type="term" value="F:molybdenum cofactor sulfurtransferase activity"/>
    <property type="evidence" value="ECO:0007669"/>
    <property type="project" value="TreeGrafter"/>
</dbReference>
<sequence>MGNSQSQPTPTAALPQPFLRDPKRMSRMSQATQVVAKRQSMAFSGLTLGCTSAAPHFDDDASQDGSETSSHTLEPPPPLYAATSELQEDDEKAALAFKEFLKTYPEYKLTWTLDALRRSDFSRLDRSGETYVDYMGASLYPESLIRVHTDFLRRSVLGNTHSVNNSSQLSSRYTEEARQAVLSFFRAPPGYTVVFTANATAALKLVGEAFPFQEGSTYVLSADSHNSVHGIRVYAANKKSEVVYIPCLDQGGVDTKTAMDILATHRAPGDTAPALLALTAQSNVTNSKNNLGLVKHAKQLGYSVLLDAAALAATSVINLADYPVDAMALSFYKLFGFPTGVGALVVKESFLAELSRPWFAGGTVDLVQAPGMVHRLSDDMHSRFEDGTINFVSLPAITDGLRFLSAYLPFLPIRLAALTHFLATSLSEITHENTDKPVVRVLSRLPTRRPKAVGEQAETGSVISLIFLDPSGEMLPLSFVEYAATTQNISLRTGCMCNPGGAAALLGLRAEMDQLTCAHTLADFEVHVGRELGVVRMSLGLASNFHDVYRVLAFARAVGTAETRAAMWDAWSAARAAGHGGKH</sequence>
<evidence type="ECO:0000256" key="1">
    <source>
        <dbReference type="SAM" id="MobiDB-lite"/>
    </source>
</evidence>
<comment type="caution">
    <text evidence="3">The sequence shown here is derived from an EMBL/GenBank/DDBJ whole genome shotgun (WGS) entry which is preliminary data.</text>
</comment>
<keyword evidence="4" id="KW-1185">Reference proteome</keyword>
<dbReference type="PANTHER" id="PTHR14237">
    <property type="entry name" value="MOLYBDOPTERIN COFACTOR SULFURASE MOSC"/>
    <property type="match status" value="1"/>
</dbReference>
<dbReference type="EMBL" id="BPQB01000073">
    <property type="protein sequence ID" value="GJE97554.1"/>
    <property type="molecule type" value="Genomic_DNA"/>
</dbReference>